<evidence type="ECO:0000313" key="9">
    <source>
        <dbReference type="EMBL" id="ACI21332.1"/>
    </source>
</evidence>
<dbReference type="KEGG" id="tye:THEYE_A0749"/>
<sequence length="203" mass="22549">MIELKGLIGHVPYLGLFLLLILGGIGLPFPEDATLILCGFLISTDVIKPVPALLVVYLGVLFADVFLYFVGKKYGRMIVTHRKFKKILTSERLAWLEDKFSKWGVIIILLGRHIVGLRAQIIIVSGVMKLPFLKFLIADGISSLFTIALMVGAGYMGGNSLQIIKNDITKIEHIGILLAVIGLAGYVIFKYFKSLYRKKPEKI</sequence>
<dbReference type="AlphaFoldDB" id="B5YK26"/>
<dbReference type="eggNOG" id="COG0586">
    <property type="taxonomic scope" value="Bacteria"/>
</dbReference>
<evidence type="ECO:0000256" key="4">
    <source>
        <dbReference type="ARBA" id="ARBA00022692"/>
    </source>
</evidence>
<dbReference type="HOGENOM" id="CLU_044208_4_1_0"/>
<gene>
    <name evidence="9" type="ordered locus">THEYE_A0749</name>
</gene>
<feature type="domain" description="VTT" evidence="8">
    <location>
        <begin position="29"/>
        <end position="155"/>
    </location>
</feature>
<accession>B5YK26</accession>
<feature type="transmembrane region" description="Helical" evidence="7">
    <location>
        <begin position="50"/>
        <end position="70"/>
    </location>
</feature>
<evidence type="ECO:0000256" key="2">
    <source>
        <dbReference type="ARBA" id="ARBA00010792"/>
    </source>
</evidence>
<keyword evidence="4 7" id="KW-0812">Transmembrane</keyword>
<dbReference type="GO" id="GO:0043093">
    <property type="term" value="P:FtsZ-dependent cytokinesis"/>
    <property type="evidence" value="ECO:0000318"/>
    <property type="project" value="GO_Central"/>
</dbReference>
<comment type="subcellular location">
    <subcellularLocation>
        <location evidence="1 7">Cell membrane</location>
        <topology evidence="1 7">Multi-pass membrane protein</topology>
    </subcellularLocation>
</comment>
<name>B5YK26_THEYD</name>
<dbReference type="EMBL" id="CP001147">
    <property type="protein sequence ID" value="ACI21332.1"/>
    <property type="molecule type" value="Genomic_DNA"/>
</dbReference>
<reference evidence="10" key="1">
    <citation type="submission" date="2008-08" db="EMBL/GenBank/DDBJ databases">
        <title>The complete genome sequence of Thermodesulfovibrio yellowstonii strain ATCC 51303 / DSM 11347 / YP87.</title>
        <authorList>
            <person name="Dodson R.J."/>
            <person name="Durkin A.S."/>
            <person name="Wu M."/>
            <person name="Eisen J."/>
            <person name="Sutton G."/>
        </authorList>
    </citation>
    <scope>NUCLEOTIDE SEQUENCE [LARGE SCALE GENOMIC DNA]</scope>
    <source>
        <strain evidence="10">ATCC 51303 / DSM 11347 / YP87</strain>
    </source>
</reference>
<evidence type="ECO:0000256" key="6">
    <source>
        <dbReference type="ARBA" id="ARBA00023136"/>
    </source>
</evidence>
<evidence type="ECO:0000256" key="7">
    <source>
        <dbReference type="RuleBase" id="RU367016"/>
    </source>
</evidence>
<keyword evidence="5 7" id="KW-1133">Transmembrane helix</keyword>
<feature type="transmembrane region" description="Helical" evidence="7">
    <location>
        <begin position="132"/>
        <end position="153"/>
    </location>
</feature>
<comment type="similarity">
    <text evidence="2 7">Belongs to the DedA family.</text>
</comment>
<dbReference type="GO" id="GO:0022857">
    <property type="term" value="F:transmembrane transporter activity"/>
    <property type="evidence" value="ECO:0000318"/>
    <property type="project" value="GO_Central"/>
</dbReference>
<evidence type="ECO:0000256" key="3">
    <source>
        <dbReference type="ARBA" id="ARBA00022475"/>
    </source>
</evidence>
<dbReference type="InterPro" id="IPR032816">
    <property type="entry name" value="VTT_dom"/>
</dbReference>
<feature type="transmembrane region" description="Helical" evidence="7">
    <location>
        <begin position="12"/>
        <end position="30"/>
    </location>
</feature>
<dbReference type="RefSeq" id="WP_012546050.1">
    <property type="nucleotide sequence ID" value="NC_011296.1"/>
</dbReference>
<dbReference type="PANTHER" id="PTHR30353:SF15">
    <property type="entry name" value="INNER MEMBRANE PROTEIN YABI"/>
    <property type="match status" value="1"/>
</dbReference>
<dbReference type="OrthoDB" id="21108at2"/>
<evidence type="ECO:0000256" key="1">
    <source>
        <dbReference type="ARBA" id="ARBA00004651"/>
    </source>
</evidence>
<dbReference type="InParanoid" id="B5YK26"/>
<dbReference type="InterPro" id="IPR032818">
    <property type="entry name" value="DedA-like"/>
</dbReference>
<keyword evidence="10" id="KW-1185">Reference proteome</keyword>
<dbReference type="PATRIC" id="fig|289376.4.peg.740"/>
<evidence type="ECO:0000256" key="5">
    <source>
        <dbReference type="ARBA" id="ARBA00022989"/>
    </source>
</evidence>
<dbReference type="GO" id="GO:0055085">
    <property type="term" value="P:transmembrane transport"/>
    <property type="evidence" value="ECO:0000318"/>
    <property type="project" value="GO_Central"/>
</dbReference>
<dbReference type="EnsemblBacteria" id="ACI21332">
    <property type="protein sequence ID" value="ACI21332"/>
    <property type="gene ID" value="THEYE_A0749"/>
</dbReference>
<reference evidence="9 10" key="2">
    <citation type="journal article" date="2015" name="Genome Announc.">
        <title>Genome Sequence of the Sulfate-Reducing Thermophilic Bacterium Thermodesulfovibrio yellowstonii Strain DSM 11347T (Phylum Nitrospirae).</title>
        <authorList>
            <person name="Bhatnagar S."/>
            <person name="Badger J.H."/>
            <person name="Madupu R."/>
            <person name="Khouri H.M."/>
            <person name="O'Connor E.M."/>
            <person name="Robb F.T."/>
            <person name="Ward N.L."/>
            <person name="Eisen J.A."/>
        </authorList>
    </citation>
    <scope>NUCLEOTIDE SEQUENCE [LARGE SCALE GENOMIC DNA]</scope>
    <source>
        <strain evidence="10">ATCC 51303 / DSM 11347 / YP87</strain>
    </source>
</reference>
<organism evidence="9 10">
    <name type="scientific">Thermodesulfovibrio yellowstonii (strain ATCC 51303 / DSM 11347 / YP87)</name>
    <dbReference type="NCBI Taxonomy" id="289376"/>
    <lineage>
        <taxon>Bacteria</taxon>
        <taxon>Pseudomonadati</taxon>
        <taxon>Nitrospirota</taxon>
        <taxon>Thermodesulfovibrionia</taxon>
        <taxon>Thermodesulfovibrionales</taxon>
        <taxon>Thermodesulfovibrionaceae</taxon>
        <taxon>Thermodesulfovibrio</taxon>
    </lineage>
</organism>
<feature type="transmembrane region" description="Helical" evidence="7">
    <location>
        <begin position="173"/>
        <end position="192"/>
    </location>
</feature>
<keyword evidence="6 7" id="KW-0472">Membrane</keyword>
<dbReference type="Pfam" id="PF09335">
    <property type="entry name" value="VTT_dom"/>
    <property type="match status" value="1"/>
</dbReference>
<dbReference type="GO" id="GO:0005886">
    <property type="term" value="C:plasma membrane"/>
    <property type="evidence" value="ECO:0000318"/>
    <property type="project" value="GO_Central"/>
</dbReference>
<keyword evidence="3 7" id="KW-1003">Cell membrane</keyword>
<evidence type="ECO:0000259" key="8">
    <source>
        <dbReference type="Pfam" id="PF09335"/>
    </source>
</evidence>
<dbReference type="FunCoup" id="B5YK26">
    <property type="interactions" value="26"/>
</dbReference>
<dbReference type="PANTHER" id="PTHR30353">
    <property type="entry name" value="INNER MEMBRANE PROTEIN DEDA-RELATED"/>
    <property type="match status" value="1"/>
</dbReference>
<evidence type="ECO:0000313" key="10">
    <source>
        <dbReference type="Proteomes" id="UP000000718"/>
    </source>
</evidence>
<proteinExistence type="inferred from homology"/>
<dbReference type="Proteomes" id="UP000000718">
    <property type="component" value="Chromosome"/>
</dbReference>
<protein>
    <submittedName>
        <fullName evidence="9">DedA protein, putative</fullName>
    </submittedName>
</protein>